<sequence length="242" mass="25307">MTSTRRTSVTTGVLLVVATFAAIAAATLLPTLSGSDRLAEAAGHSGQVATAALLYLVAAGTSVGIAITLYPLLKEFDVALALGSVVFRTIEAVFYTVGVVSLLSLLTLGEQHATASSAGDASTQASADVLLSVRGHSSLVAVFAFSVGALMYYVVFFRSRLVPRWLSVFGIVAVLLMLCGCLLALFSDSDVTGYKPLVAPIFLQELVLAVWLLVKGFSRAPLPSEVSFESPLRVSPPSPGRR</sequence>
<dbReference type="EMBL" id="FOHB01000002">
    <property type="protein sequence ID" value="SER97151.1"/>
    <property type="molecule type" value="Genomic_DNA"/>
</dbReference>
<proteinExistence type="predicted"/>
<feature type="transmembrane region" description="Helical" evidence="1">
    <location>
        <begin position="165"/>
        <end position="185"/>
    </location>
</feature>
<feature type="transmembrane region" description="Helical" evidence="1">
    <location>
        <begin position="85"/>
        <end position="106"/>
    </location>
</feature>
<feature type="transmembrane region" description="Helical" evidence="1">
    <location>
        <begin position="139"/>
        <end position="158"/>
    </location>
</feature>
<evidence type="ECO:0000313" key="3">
    <source>
        <dbReference type="Proteomes" id="UP000199019"/>
    </source>
</evidence>
<accession>A0A1H9TJ08</accession>
<protein>
    <recommendedName>
        <fullName evidence="4">DUF4386 domain-containing protein</fullName>
    </recommendedName>
</protein>
<dbReference type="AlphaFoldDB" id="A0A1H9TJ08"/>
<feature type="transmembrane region" description="Helical" evidence="1">
    <location>
        <begin position="52"/>
        <end position="73"/>
    </location>
</feature>
<keyword evidence="1" id="KW-1133">Transmembrane helix</keyword>
<dbReference type="Pfam" id="PF14329">
    <property type="entry name" value="DUF4386"/>
    <property type="match status" value="1"/>
</dbReference>
<feature type="transmembrane region" description="Helical" evidence="1">
    <location>
        <begin position="197"/>
        <end position="214"/>
    </location>
</feature>
<name>A0A1H9TJ08_9MICO</name>
<evidence type="ECO:0000256" key="1">
    <source>
        <dbReference type="SAM" id="Phobius"/>
    </source>
</evidence>
<gene>
    <name evidence="2" type="ORF">SAMN05216199_1636</name>
</gene>
<keyword evidence="3" id="KW-1185">Reference proteome</keyword>
<keyword evidence="1" id="KW-0812">Transmembrane</keyword>
<evidence type="ECO:0000313" key="2">
    <source>
        <dbReference type="EMBL" id="SER97151.1"/>
    </source>
</evidence>
<dbReference type="Proteomes" id="UP000199019">
    <property type="component" value="Unassembled WGS sequence"/>
</dbReference>
<reference evidence="3" key="1">
    <citation type="submission" date="2016-10" db="EMBL/GenBank/DDBJ databases">
        <authorList>
            <person name="Varghese N."/>
            <person name="Submissions S."/>
        </authorList>
    </citation>
    <scope>NUCLEOTIDE SEQUENCE [LARGE SCALE GENOMIC DNA]</scope>
    <source>
        <strain evidence="3">CGMCC 1.6963</strain>
    </source>
</reference>
<dbReference type="STRING" id="587636.SAMN05216199_1636"/>
<feature type="transmembrane region" description="Helical" evidence="1">
    <location>
        <begin position="12"/>
        <end position="32"/>
    </location>
</feature>
<evidence type="ECO:0008006" key="4">
    <source>
        <dbReference type="Google" id="ProtNLM"/>
    </source>
</evidence>
<organism evidence="2 3">
    <name type="scientific">Pedococcus cremeus</name>
    <dbReference type="NCBI Taxonomy" id="587636"/>
    <lineage>
        <taxon>Bacteria</taxon>
        <taxon>Bacillati</taxon>
        <taxon>Actinomycetota</taxon>
        <taxon>Actinomycetes</taxon>
        <taxon>Micrococcales</taxon>
        <taxon>Intrasporangiaceae</taxon>
        <taxon>Pedococcus</taxon>
    </lineage>
</organism>
<dbReference type="InterPro" id="IPR025495">
    <property type="entry name" value="DUF4386"/>
</dbReference>
<keyword evidence="1" id="KW-0472">Membrane</keyword>